<dbReference type="Gene3D" id="1.20.1250.20">
    <property type="entry name" value="MFS general substrate transporter like domains"/>
    <property type="match status" value="2"/>
</dbReference>
<dbReference type="EMBL" id="QYAD01000001">
    <property type="protein sequence ID" value="MBL3689335.1"/>
    <property type="molecule type" value="Genomic_DNA"/>
</dbReference>
<feature type="transmembrane region" description="Helical" evidence="6">
    <location>
        <begin position="85"/>
        <end position="103"/>
    </location>
</feature>
<dbReference type="PANTHER" id="PTHR42718">
    <property type="entry name" value="MAJOR FACILITATOR SUPERFAMILY MULTIDRUG TRANSPORTER MFSC"/>
    <property type="match status" value="1"/>
</dbReference>
<feature type="transmembrane region" description="Helical" evidence="6">
    <location>
        <begin position="317"/>
        <end position="337"/>
    </location>
</feature>
<evidence type="ECO:0000256" key="4">
    <source>
        <dbReference type="ARBA" id="ARBA00022989"/>
    </source>
</evidence>
<keyword evidence="4 6" id="KW-1133">Transmembrane helix</keyword>
<feature type="domain" description="Major facilitator superfamily (MFS) profile" evidence="7">
    <location>
        <begin position="1"/>
        <end position="474"/>
    </location>
</feature>
<dbReference type="InterPro" id="IPR011701">
    <property type="entry name" value="MFS"/>
</dbReference>
<feature type="transmembrane region" description="Helical" evidence="6">
    <location>
        <begin position="142"/>
        <end position="164"/>
    </location>
</feature>
<evidence type="ECO:0000256" key="2">
    <source>
        <dbReference type="ARBA" id="ARBA00022448"/>
    </source>
</evidence>
<evidence type="ECO:0000313" key="9">
    <source>
        <dbReference type="Proteomes" id="UP001646141"/>
    </source>
</evidence>
<keyword evidence="5 6" id="KW-0472">Membrane</keyword>
<feature type="transmembrane region" description="Helical" evidence="6">
    <location>
        <begin position="19"/>
        <end position="38"/>
    </location>
</feature>
<dbReference type="Proteomes" id="UP001646141">
    <property type="component" value="Unassembled WGS sequence"/>
</dbReference>
<name>A0ABS1SN53_9MICO</name>
<accession>A0ABS1SN53</accession>
<dbReference type="PROSITE" id="PS50850">
    <property type="entry name" value="MFS"/>
    <property type="match status" value="1"/>
</dbReference>
<feature type="transmembrane region" description="Helical" evidence="6">
    <location>
        <begin position="176"/>
        <end position="194"/>
    </location>
</feature>
<dbReference type="InterPro" id="IPR020846">
    <property type="entry name" value="MFS_dom"/>
</dbReference>
<feature type="transmembrane region" description="Helical" evidence="6">
    <location>
        <begin position="206"/>
        <end position="225"/>
    </location>
</feature>
<feature type="transmembrane region" description="Helical" evidence="6">
    <location>
        <begin position="58"/>
        <end position="78"/>
    </location>
</feature>
<keyword evidence="2" id="KW-0813">Transport</keyword>
<dbReference type="InterPro" id="IPR036259">
    <property type="entry name" value="MFS_trans_sf"/>
</dbReference>
<feature type="transmembrane region" description="Helical" evidence="6">
    <location>
        <begin position="231"/>
        <end position="253"/>
    </location>
</feature>
<feature type="transmembrane region" description="Helical" evidence="6">
    <location>
        <begin position="349"/>
        <end position="373"/>
    </location>
</feature>
<dbReference type="PANTHER" id="PTHR42718:SF9">
    <property type="entry name" value="MAJOR FACILITATOR SUPERFAMILY MULTIDRUG TRANSPORTER MFSC"/>
    <property type="match status" value="1"/>
</dbReference>
<gene>
    <name evidence="8" type="ORF">D3226_05085</name>
</gene>
<evidence type="ECO:0000313" key="8">
    <source>
        <dbReference type="EMBL" id="MBL3689335.1"/>
    </source>
</evidence>
<evidence type="ECO:0000256" key="6">
    <source>
        <dbReference type="SAM" id="Phobius"/>
    </source>
</evidence>
<evidence type="ECO:0000256" key="1">
    <source>
        <dbReference type="ARBA" id="ARBA00004651"/>
    </source>
</evidence>
<feature type="transmembrane region" description="Helical" evidence="6">
    <location>
        <begin position="379"/>
        <end position="398"/>
    </location>
</feature>
<feature type="transmembrane region" description="Helical" evidence="6">
    <location>
        <begin position="109"/>
        <end position="130"/>
    </location>
</feature>
<comment type="subcellular location">
    <subcellularLocation>
        <location evidence="1">Cell membrane</location>
        <topology evidence="1">Multi-pass membrane protein</topology>
    </subcellularLocation>
</comment>
<dbReference type="SUPFAM" id="SSF103473">
    <property type="entry name" value="MFS general substrate transporter"/>
    <property type="match status" value="2"/>
</dbReference>
<dbReference type="Pfam" id="PF07690">
    <property type="entry name" value="MFS_1"/>
    <property type="match status" value="1"/>
</dbReference>
<comment type="caution">
    <text evidence="8">The sequence shown here is derived from an EMBL/GenBank/DDBJ whole genome shotgun (WGS) entry which is preliminary data.</text>
</comment>
<dbReference type="RefSeq" id="WP_202381274.1">
    <property type="nucleotide sequence ID" value="NZ_BAAAMA010000004.1"/>
</dbReference>
<protein>
    <submittedName>
        <fullName evidence="8">MFS transporter</fullName>
    </submittedName>
</protein>
<feature type="transmembrane region" description="Helical" evidence="6">
    <location>
        <begin position="274"/>
        <end position="297"/>
    </location>
</feature>
<evidence type="ECO:0000256" key="5">
    <source>
        <dbReference type="ARBA" id="ARBA00023136"/>
    </source>
</evidence>
<organism evidence="8 9">
    <name type="scientific">Leucobacter chromiireducens subsp. chromiireducens</name>
    <dbReference type="NCBI Taxonomy" id="660067"/>
    <lineage>
        <taxon>Bacteria</taxon>
        <taxon>Bacillati</taxon>
        <taxon>Actinomycetota</taxon>
        <taxon>Actinomycetes</taxon>
        <taxon>Micrococcales</taxon>
        <taxon>Microbacteriaceae</taxon>
        <taxon>Leucobacter</taxon>
    </lineage>
</organism>
<sequence length="491" mass="50462">MTIDSAVTTHLRLEGRARLLVPTFLAVELFAGLIQGWIMPLLGEIARFHGVPAGSISLYFMITMLTSAMCVPFFSMLADRYGKRALLVIAIALTAVGSAMIAFAPSFAFVLIGAAVQGPVAAFLPIEMGILKEQRPAQANRIVSALVGTLTLGIALGSLLSGAIMDATGDLALTQAIPAIPLFLLAAAVHFCLPRDTGNPENTVDWLGAILFSGSLGALMYGLTAGTELGWLHPVTLAALIGGVIGAIIFVLVESRVASPLLDFTVLRRVKLGIPMILGFLIALTAFGMSTPTTLYLTAHPGEVGYGTGMSTGNAGLIVSLVFLCSSLGAFVAPLAVRALGTSRAVAAAAFVSAAALLLMLTAPASPVIVTLLLALNSFASWVALGILPGVIVARAPLNVATTLSGLYNCLRSLGGSVAGALVAAIMATLVLAEQNADGVAVPALSSFQVTWAVFAGCLLLSAALALFLSRRQSDRTEAVMTAPAEPLVTP</sequence>
<keyword evidence="9" id="KW-1185">Reference proteome</keyword>
<keyword evidence="3 6" id="KW-0812">Transmembrane</keyword>
<evidence type="ECO:0000256" key="3">
    <source>
        <dbReference type="ARBA" id="ARBA00022692"/>
    </source>
</evidence>
<reference evidence="8 9" key="1">
    <citation type="submission" date="2018-09" db="EMBL/GenBank/DDBJ databases">
        <title>Comparative genomics of Leucobacter spp.</title>
        <authorList>
            <person name="Reis A.C."/>
            <person name="Kolvenbach B.A."/>
            <person name="Corvini P.F.X."/>
            <person name="Nunes O.C."/>
        </authorList>
    </citation>
    <scope>NUCLEOTIDE SEQUENCE [LARGE SCALE GENOMIC DNA]</scope>
    <source>
        <strain evidence="8 9">L-1</strain>
    </source>
</reference>
<feature type="transmembrane region" description="Helical" evidence="6">
    <location>
        <begin position="452"/>
        <end position="469"/>
    </location>
</feature>
<feature type="transmembrane region" description="Helical" evidence="6">
    <location>
        <begin position="410"/>
        <end position="432"/>
    </location>
</feature>
<proteinExistence type="predicted"/>
<evidence type="ECO:0000259" key="7">
    <source>
        <dbReference type="PROSITE" id="PS50850"/>
    </source>
</evidence>